<evidence type="ECO:0000313" key="1">
    <source>
        <dbReference type="EMBL" id="QTN36593.1"/>
    </source>
</evidence>
<dbReference type="GO" id="GO:0005737">
    <property type="term" value="C:cytoplasm"/>
    <property type="evidence" value="ECO:0007669"/>
    <property type="project" value="TreeGrafter"/>
</dbReference>
<dbReference type="KEGG" id="cact:HZ995_03470"/>
<gene>
    <name evidence="1" type="ORF">HZ995_03470</name>
</gene>
<dbReference type="GO" id="GO:0016791">
    <property type="term" value="F:phosphatase activity"/>
    <property type="evidence" value="ECO:0007669"/>
    <property type="project" value="TreeGrafter"/>
</dbReference>
<sequence length="190" mass="21204">MRRLCLVRHGPTHAKTMVGWSDLPADLSDHDAIARLAEHLPADALVISSDLSRAVATADAIQGARTRLPHDPDLREMNFGDWELQRFDEVEDQETYRAFWEHPGDVKPPNGESWHELEARVGKAVDAALAAHPDKDLIVVAHFGAILTQLQRSEKLTAYEAFGHKIDNLSVTEIDITKTGWHTKAINHTP</sequence>
<organism evidence="1 2">
    <name type="scientific">Cognatishimia activa</name>
    <dbReference type="NCBI Taxonomy" id="1715691"/>
    <lineage>
        <taxon>Bacteria</taxon>
        <taxon>Pseudomonadati</taxon>
        <taxon>Pseudomonadota</taxon>
        <taxon>Alphaproteobacteria</taxon>
        <taxon>Rhodobacterales</taxon>
        <taxon>Paracoccaceae</taxon>
        <taxon>Cognatishimia</taxon>
    </lineage>
</organism>
<dbReference type="CDD" id="cd07067">
    <property type="entry name" value="HP_PGM_like"/>
    <property type="match status" value="1"/>
</dbReference>
<dbReference type="Gene3D" id="3.40.50.1240">
    <property type="entry name" value="Phosphoglycerate mutase-like"/>
    <property type="match status" value="1"/>
</dbReference>
<dbReference type="RefSeq" id="WP_209357292.1">
    <property type="nucleotide sequence ID" value="NZ_CP060010.1"/>
</dbReference>
<proteinExistence type="predicted"/>
<dbReference type="PANTHER" id="PTHR48100:SF1">
    <property type="entry name" value="HISTIDINE PHOSPHATASE FAMILY PROTEIN-RELATED"/>
    <property type="match status" value="1"/>
</dbReference>
<dbReference type="Proteomes" id="UP000665026">
    <property type="component" value="Chromosome"/>
</dbReference>
<reference evidence="1" key="1">
    <citation type="submission" date="2020-07" db="EMBL/GenBank/DDBJ databases">
        <title>Genome sequences of bacteria associated with the marine, planktonic diatom Thalassiosira profunda strain ECT2AJA-044.</title>
        <authorList>
            <person name="Gargas C.B."/>
            <person name="Roberts W.R."/>
            <person name="Alverson A.J."/>
        </authorList>
    </citation>
    <scope>NUCLEOTIDE SEQUENCE</scope>
    <source>
        <strain evidence="1">ECT2AJA-044</strain>
    </source>
</reference>
<dbReference type="InterPro" id="IPR050275">
    <property type="entry name" value="PGM_Phosphatase"/>
</dbReference>
<protein>
    <submittedName>
        <fullName evidence="1">Histidine phosphatase family protein</fullName>
    </submittedName>
</protein>
<dbReference type="SMART" id="SM00855">
    <property type="entry name" value="PGAM"/>
    <property type="match status" value="1"/>
</dbReference>
<dbReference type="AlphaFoldDB" id="A0A975EQQ0"/>
<dbReference type="EMBL" id="CP060010">
    <property type="protein sequence ID" value="QTN36593.1"/>
    <property type="molecule type" value="Genomic_DNA"/>
</dbReference>
<dbReference type="Pfam" id="PF00300">
    <property type="entry name" value="His_Phos_1"/>
    <property type="match status" value="1"/>
</dbReference>
<accession>A0A975EQQ0</accession>
<dbReference type="InterPro" id="IPR013078">
    <property type="entry name" value="His_Pase_superF_clade-1"/>
</dbReference>
<evidence type="ECO:0000313" key="2">
    <source>
        <dbReference type="Proteomes" id="UP000665026"/>
    </source>
</evidence>
<dbReference type="SUPFAM" id="SSF53254">
    <property type="entry name" value="Phosphoglycerate mutase-like"/>
    <property type="match status" value="1"/>
</dbReference>
<name>A0A975EQQ0_9RHOB</name>
<dbReference type="PANTHER" id="PTHR48100">
    <property type="entry name" value="BROAD-SPECIFICITY PHOSPHATASE YOR283W-RELATED"/>
    <property type="match status" value="1"/>
</dbReference>
<dbReference type="InterPro" id="IPR029033">
    <property type="entry name" value="His_PPase_superfam"/>
</dbReference>